<dbReference type="RefSeq" id="WP_075269736.1">
    <property type="nucleotide sequence ID" value="NZ_CP014332.1"/>
</dbReference>
<dbReference type="Proteomes" id="UP000185473">
    <property type="component" value="Chromosome"/>
</dbReference>
<sequence length="84" mass="9689">MYFNPNLNAIIGGRSNGKSTLTNTIAKTINNDVFLQKTNDGVKMFTLNESSQTDDFRIIWSGEKTANHDREIMFFPQDYMMLLY</sequence>
<dbReference type="OrthoDB" id="9791620at2"/>
<evidence type="ECO:0000313" key="2">
    <source>
        <dbReference type="Proteomes" id="UP000185473"/>
    </source>
</evidence>
<evidence type="ECO:0000313" key="1">
    <source>
        <dbReference type="EMBL" id="APS41931.1"/>
    </source>
</evidence>
<reference evidence="1 2" key="1">
    <citation type="submission" date="2016-02" db="EMBL/GenBank/DDBJ databases">
        <title>Complete Genome Sequence of Weissella jogaejeotgali FOL01.</title>
        <authorList>
            <person name="Lee J.-H."/>
            <person name="Ku H.-J."/>
        </authorList>
    </citation>
    <scope>NUCLEOTIDE SEQUENCE [LARGE SCALE GENOMIC DNA]</scope>
    <source>
        <strain evidence="1 2">FOL01</strain>
    </source>
</reference>
<dbReference type="EMBL" id="CP014332">
    <property type="protein sequence ID" value="APS41931.1"/>
    <property type="molecule type" value="Genomic_DNA"/>
</dbReference>
<name>A0A1L6RBK3_9LACO</name>
<proteinExistence type="predicted"/>
<gene>
    <name evidence="1" type="ORF">FOL01_1072</name>
</gene>
<dbReference type="AlphaFoldDB" id="A0A1L6RBK3"/>
<organism evidence="1 2">
    <name type="scientific">Weissella jogaejeotgali</name>
    <dbReference type="NCBI Taxonomy" id="1631871"/>
    <lineage>
        <taxon>Bacteria</taxon>
        <taxon>Bacillati</taxon>
        <taxon>Bacillota</taxon>
        <taxon>Bacilli</taxon>
        <taxon>Lactobacillales</taxon>
        <taxon>Lactobacillaceae</taxon>
        <taxon>Weissella</taxon>
    </lineage>
</organism>
<keyword evidence="2" id="KW-1185">Reference proteome</keyword>
<protein>
    <submittedName>
        <fullName evidence="1">Uncharacterized protein</fullName>
    </submittedName>
</protein>
<dbReference type="KEGG" id="wjo:FOL01_1072"/>
<accession>A0A1L6RBK3</accession>